<reference evidence="1" key="1">
    <citation type="journal article" date="2014" name="Proc. Natl. Acad. Sci. U.S.A.">
        <title>Baculovirus resistance in codling moth is virus isolate-dependent and the consequence of a mutation in viral gene pe38.</title>
        <authorList>
            <person name="Gebhardt M.M."/>
            <person name="Eberle K.E."/>
            <person name="Radtke P."/>
            <person name="Jehle J.A."/>
        </authorList>
    </citation>
    <scope>NUCLEOTIDE SEQUENCE</scope>
    <source>
        <strain evidence="1">CpGV-I07</strain>
    </source>
</reference>
<protein>
    <submittedName>
        <fullName evidence="1">ORF138 VP1054</fullName>
    </submittedName>
</protein>
<dbReference type="InterPro" id="IPR008416">
    <property type="entry name" value="Baculo_VP1054"/>
</dbReference>
<proteinExistence type="predicted"/>
<gene>
    <name evidence="1" type="primary">orf138</name>
</gene>
<dbReference type="Pfam" id="PF05789">
    <property type="entry name" value="Baculo_VP1054"/>
    <property type="match status" value="1"/>
</dbReference>
<reference evidence="1" key="2">
    <citation type="submission" date="2014-07" db="EMBL/GenBank/DDBJ databases">
        <title>Comparative genomics of CpGV: Evolution of a crop protection agent.</title>
        <authorList>
            <person name="Radtke P.C."/>
            <person name="Jehle J.A."/>
        </authorList>
    </citation>
    <scope>NUCLEOTIDE SEQUENCE</scope>
    <source>
        <strain evidence="1">CpGV-I07</strain>
    </source>
</reference>
<organismHost>
    <name type="scientific">Cydia pomonella</name>
    <name type="common">Codling moth</name>
    <dbReference type="NCBI Taxonomy" id="82600"/>
</organismHost>
<accession>A0A097P187</accession>
<name>A0A097P187_GVCP</name>
<evidence type="ECO:0000313" key="1">
    <source>
        <dbReference type="EMBL" id="AIU36921.1"/>
    </source>
</evidence>
<sequence length="332" mass="38806">MNCAELVTALSIAVYQPVHVARKQCRLHPNRTNCALLQTKGLNRIYCEHITTLDARYCSTNGDPYYEWLTLNDNNERTRLKNGYSVECSVKYTMENEEELRSLEEAGEYDVQIVKKVLRFVYEYLNSDRGALNGHAKDDIVHEDAKVYLLFKEMYVQCLYSHLQCIILPQEMYCLYKEGEEPALNSLMYFRTYPEYEDSVASQHIYKAFLVYNTVLTMMLSEKNPFNDKSRAISKVIESVGTCNGGMEGGKRSRIKVCELKFGTSSPPANHVMCPPKEMVKLIYRYAKWYLKPKNYSRYYTMLIEDTPKRQEQLREWAIFINGFKTHFFPTP</sequence>
<dbReference type="EMBL" id="KM217574">
    <property type="protein sequence ID" value="AIU36921.1"/>
    <property type="molecule type" value="Genomic_DNA"/>
</dbReference>
<organism evidence="1">
    <name type="scientific">Cydia pomonella granulosis virus</name>
    <name type="common">CpGV</name>
    <name type="synonym">Cydia pomonella granulovirus</name>
    <dbReference type="NCBI Taxonomy" id="28289"/>
    <lineage>
        <taxon>Viruses</taxon>
        <taxon>Viruses incertae sedis</taxon>
        <taxon>Naldaviricetes</taxon>
        <taxon>Lefavirales</taxon>
        <taxon>Baculoviridae</taxon>
        <taxon>Betabaculovirus</taxon>
        <taxon>Betabaculovirus cypomonellae</taxon>
    </lineage>
</organism>